<keyword evidence="3" id="KW-1185">Reference proteome</keyword>
<dbReference type="GO" id="GO:0006351">
    <property type="term" value="P:DNA-templated transcription"/>
    <property type="evidence" value="ECO:0007669"/>
    <property type="project" value="InterPro"/>
</dbReference>
<comment type="caution">
    <text evidence="2">The sequence shown here is derived from an EMBL/GenBank/DDBJ whole genome shotgun (WGS) entry which is preliminary data.</text>
</comment>
<sequence>MSCGQESGHHNMCTVEHRALEKHLDVSKVVLEVSPLEESLSPAEGQRRMTLLQQDSELAKLHKQFVFGGILTEAEFWATRKKLLDGDNNRSSKQRMGFKSAMISDIKPLADGRTNKVTFNLTPEIIHQIFAEKPAVHQAFLKYVPNKVQQSPSAGMSEIDFWTKYCRAEYLHSTKNAVAAAVEAAEDEELAVFLNRTIYLQVKLMRKVDPTLDIEADEGDDYTHLPDHGISRDGIKEVAESQSLYDQYKRNLLQDLNRHAAVVLEGRSIDVELGNTKTVAEALARSKQEELANEASDANSNEERLTRISRMTEIDDLQAFHEPPIAPLCIKDPRDYFYSQQANALRTIGETATGAKPVNYHTTTREAYSCIRESISDIKSEGIHDSVVKPGIASKVLNSLTHNISSTKYNLGRSNRETVLDRLPSMTKEELLSHWTSIQELLKHFWSSYPITTPYLSTKVNKLKNAMANIYGKLQGIKESVQSDLRHQVSLLVQPMVQSLGGAL</sequence>
<feature type="domain" description="BSD" evidence="1">
    <location>
        <begin position="113"/>
        <end position="173"/>
    </location>
</feature>
<organism evidence="2 3">
    <name type="scientific">Carnegiea gigantea</name>
    <dbReference type="NCBI Taxonomy" id="171969"/>
    <lineage>
        <taxon>Eukaryota</taxon>
        <taxon>Viridiplantae</taxon>
        <taxon>Streptophyta</taxon>
        <taxon>Embryophyta</taxon>
        <taxon>Tracheophyta</taxon>
        <taxon>Spermatophyta</taxon>
        <taxon>Magnoliopsida</taxon>
        <taxon>eudicotyledons</taxon>
        <taxon>Gunneridae</taxon>
        <taxon>Pentapetalae</taxon>
        <taxon>Caryophyllales</taxon>
        <taxon>Cactineae</taxon>
        <taxon>Cactaceae</taxon>
        <taxon>Cactoideae</taxon>
        <taxon>Echinocereeae</taxon>
        <taxon>Carnegiea</taxon>
    </lineage>
</organism>
<evidence type="ECO:0000313" key="2">
    <source>
        <dbReference type="EMBL" id="KAJ8424026.1"/>
    </source>
</evidence>
<dbReference type="InterPro" id="IPR005607">
    <property type="entry name" value="BSD_dom"/>
</dbReference>
<dbReference type="Proteomes" id="UP001153076">
    <property type="component" value="Unassembled WGS sequence"/>
</dbReference>
<dbReference type="InterPro" id="IPR035925">
    <property type="entry name" value="BSD_dom_sf"/>
</dbReference>
<dbReference type="SUPFAM" id="SSF140383">
    <property type="entry name" value="BSD domain-like"/>
    <property type="match status" value="1"/>
</dbReference>
<dbReference type="PROSITE" id="PS50858">
    <property type="entry name" value="BSD"/>
    <property type="match status" value="1"/>
</dbReference>
<dbReference type="AlphaFoldDB" id="A0A9Q1JKU4"/>
<name>A0A9Q1JKU4_9CARY</name>
<dbReference type="GO" id="GO:0000439">
    <property type="term" value="C:transcription factor TFIIH core complex"/>
    <property type="evidence" value="ECO:0007669"/>
    <property type="project" value="InterPro"/>
</dbReference>
<dbReference type="EMBL" id="JAKOGI010001801">
    <property type="protein sequence ID" value="KAJ8424026.1"/>
    <property type="molecule type" value="Genomic_DNA"/>
</dbReference>
<dbReference type="InterPro" id="IPR027079">
    <property type="entry name" value="Tfb1/GTF2H1"/>
</dbReference>
<dbReference type="Gene3D" id="6.10.140.1200">
    <property type="match status" value="1"/>
</dbReference>
<dbReference type="Pfam" id="PF03909">
    <property type="entry name" value="BSD"/>
    <property type="match status" value="1"/>
</dbReference>
<protein>
    <recommendedName>
        <fullName evidence="1">BSD domain-containing protein</fullName>
    </recommendedName>
</protein>
<dbReference type="OrthoDB" id="360521at2759"/>
<reference evidence="2" key="1">
    <citation type="submission" date="2022-04" db="EMBL/GenBank/DDBJ databases">
        <title>Carnegiea gigantea Genome sequencing and assembly v2.</title>
        <authorList>
            <person name="Copetti D."/>
            <person name="Sanderson M.J."/>
            <person name="Burquez A."/>
            <person name="Wojciechowski M.F."/>
        </authorList>
    </citation>
    <scope>NUCLEOTIDE SEQUENCE</scope>
    <source>
        <strain evidence="2">SGP5-SGP5p</strain>
        <tissue evidence="2">Aerial part</tissue>
    </source>
</reference>
<evidence type="ECO:0000313" key="3">
    <source>
        <dbReference type="Proteomes" id="UP001153076"/>
    </source>
</evidence>
<dbReference type="PANTHER" id="PTHR12856">
    <property type="entry name" value="TRANSCRIPTION INITIATION FACTOR IIH-RELATED"/>
    <property type="match status" value="1"/>
</dbReference>
<accession>A0A9Q1JKU4</accession>
<evidence type="ECO:0000259" key="1">
    <source>
        <dbReference type="PROSITE" id="PS50858"/>
    </source>
</evidence>
<proteinExistence type="predicted"/>
<gene>
    <name evidence="2" type="ORF">Cgig2_001729</name>
</gene>
<dbReference type="SMART" id="SM00751">
    <property type="entry name" value="BSD"/>
    <property type="match status" value="2"/>
</dbReference>
<dbReference type="GO" id="GO:0006289">
    <property type="term" value="P:nucleotide-excision repair"/>
    <property type="evidence" value="ECO:0007669"/>
    <property type="project" value="InterPro"/>
</dbReference>